<dbReference type="HAMAP" id="MF_00187">
    <property type="entry name" value="FdhD"/>
    <property type="match status" value="1"/>
</dbReference>
<dbReference type="OrthoDB" id="3197277at2"/>
<evidence type="ECO:0000256" key="5">
    <source>
        <dbReference type="SAM" id="MobiDB-lite"/>
    </source>
</evidence>
<comment type="caution">
    <text evidence="7">The sequence shown here is derived from an EMBL/GenBank/DDBJ whole genome shotgun (WGS) entry which is preliminary data.</text>
</comment>
<evidence type="ECO:0000313" key="7">
    <source>
        <dbReference type="EMBL" id="PWN02790.1"/>
    </source>
</evidence>
<dbReference type="SUPFAM" id="SSF53927">
    <property type="entry name" value="Cytidine deaminase-like"/>
    <property type="match status" value="1"/>
</dbReference>
<dbReference type="InterPro" id="IPR008462">
    <property type="entry name" value="CsbD"/>
</dbReference>
<dbReference type="PANTHER" id="PTHR30592">
    <property type="entry name" value="FORMATE DEHYDROGENASE"/>
    <property type="match status" value="1"/>
</dbReference>
<dbReference type="Gene3D" id="3.40.140.10">
    <property type="entry name" value="Cytidine Deaminase, domain 2"/>
    <property type="match status" value="1"/>
</dbReference>
<evidence type="ECO:0000256" key="3">
    <source>
        <dbReference type="ARBA" id="ARBA00023150"/>
    </source>
</evidence>
<keyword evidence="3 4" id="KW-0501">Molybdenum cofactor biosynthesis</keyword>
<dbReference type="InterPro" id="IPR003786">
    <property type="entry name" value="FdhD"/>
</dbReference>
<keyword evidence="2 4" id="KW-0963">Cytoplasm</keyword>
<dbReference type="EMBL" id="QGDD01000004">
    <property type="protein sequence ID" value="PWN02790.1"/>
    <property type="molecule type" value="Genomic_DNA"/>
</dbReference>
<organism evidence="7 8">
    <name type="scientific">Nocardioides silvaticus</name>
    <dbReference type="NCBI Taxonomy" id="2201891"/>
    <lineage>
        <taxon>Bacteria</taxon>
        <taxon>Bacillati</taxon>
        <taxon>Actinomycetota</taxon>
        <taxon>Actinomycetes</taxon>
        <taxon>Propionibacteriales</taxon>
        <taxon>Nocardioidaceae</taxon>
        <taxon>Nocardioides</taxon>
    </lineage>
</organism>
<dbReference type="GO" id="GO:0006777">
    <property type="term" value="P:Mo-molybdopterin cofactor biosynthetic process"/>
    <property type="evidence" value="ECO:0007669"/>
    <property type="project" value="UniProtKB-UniRule"/>
</dbReference>
<dbReference type="GO" id="GO:0016783">
    <property type="term" value="F:sulfurtransferase activity"/>
    <property type="evidence" value="ECO:0007669"/>
    <property type="project" value="InterPro"/>
</dbReference>
<dbReference type="GO" id="GO:0005737">
    <property type="term" value="C:cytoplasm"/>
    <property type="evidence" value="ECO:0007669"/>
    <property type="project" value="UniProtKB-SubCell"/>
</dbReference>
<evidence type="ECO:0000259" key="6">
    <source>
        <dbReference type="Pfam" id="PF05532"/>
    </source>
</evidence>
<comment type="similarity">
    <text evidence="4">Belongs to the FdhD family.</text>
</comment>
<evidence type="ECO:0000256" key="2">
    <source>
        <dbReference type="ARBA" id="ARBA00022490"/>
    </source>
</evidence>
<gene>
    <name evidence="4" type="primary">fdhD</name>
    <name evidence="7" type="ORF">DJ010_10250</name>
</gene>
<reference evidence="7 8" key="1">
    <citation type="submission" date="2018-05" db="EMBL/GenBank/DDBJ databases">
        <title>Nocardioides silvaticus genome.</title>
        <authorList>
            <person name="Li C."/>
            <person name="Wang G."/>
        </authorList>
    </citation>
    <scope>NUCLEOTIDE SEQUENCE [LARGE SCALE GENOMIC DNA]</scope>
    <source>
        <strain evidence="7 8">CCTCC AB 2018079</strain>
    </source>
</reference>
<evidence type="ECO:0000256" key="4">
    <source>
        <dbReference type="HAMAP-Rule" id="MF_00187"/>
    </source>
</evidence>
<dbReference type="NCBIfam" id="TIGR00129">
    <property type="entry name" value="fdhD_narQ"/>
    <property type="match status" value="1"/>
</dbReference>
<keyword evidence="8" id="KW-1185">Reference proteome</keyword>
<feature type="compositionally biased region" description="Basic and acidic residues" evidence="5">
    <location>
        <begin position="278"/>
        <end position="307"/>
    </location>
</feature>
<comment type="function">
    <text evidence="4">Required for formate dehydrogenase (FDH) activity. Acts as a sulfur carrier protein that transfers sulfur from IscS to the molybdenum cofactor prior to its insertion into FDH.</text>
</comment>
<feature type="compositionally biased region" description="Basic and acidic residues" evidence="5">
    <location>
        <begin position="332"/>
        <end position="341"/>
    </location>
</feature>
<feature type="region of interest" description="Disordered" evidence="5">
    <location>
        <begin position="274"/>
        <end position="341"/>
    </location>
</feature>
<dbReference type="SUPFAM" id="SSF69047">
    <property type="entry name" value="Hypothetical protein YjbJ"/>
    <property type="match status" value="1"/>
</dbReference>
<evidence type="ECO:0000313" key="8">
    <source>
        <dbReference type="Proteomes" id="UP000245507"/>
    </source>
</evidence>
<dbReference type="InterPro" id="IPR016193">
    <property type="entry name" value="Cytidine_deaminase-like"/>
</dbReference>
<dbReference type="RefSeq" id="WP_109693591.1">
    <property type="nucleotide sequence ID" value="NZ_QGDD01000004.1"/>
</dbReference>
<comment type="subcellular location">
    <subcellularLocation>
        <location evidence="4">Cytoplasm</location>
    </subcellularLocation>
</comment>
<feature type="domain" description="CsbD-like" evidence="6">
    <location>
        <begin position="290"/>
        <end position="340"/>
    </location>
</feature>
<protein>
    <recommendedName>
        <fullName evidence="4">Sulfur carrier protein FdhD</fullName>
    </recommendedName>
</protein>
<dbReference type="InterPro" id="IPR036629">
    <property type="entry name" value="YjbJ_sf"/>
</dbReference>
<dbReference type="Gene3D" id="3.10.20.10">
    <property type="match status" value="1"/>
</dbReference>
<name>A0A316TEE6_9ACTN</name>
<feature type="active site" description="Cysteine persulfide intermediate" evidence="4">
    <location>
        <position position="115"/>
    </location>
</feature>
<evidence type="ECO:0000256" key="1">
    <source>
        <dbReference type="ARBA" id="ARBA00009129"/>
    </source>
</evidence>
<dbReference type="AlphaFoldDB" id="A0A316TEE6"/>
<sequence>MGRVTSRRPVLRIRDGAVTRRPDVLTAEEPMEVRVGGRPLTVTMRTPGDDFDLAVGFLVGEGVIRSGDDLVTARYCAGATAEGTNTYNVVDVQLAPGVPLPEVSLERNFYTTSSCGVCGKASLDAVRTSSTWEVADDPLQVGPAVLAMLPDRLRAAQQVFDRTGGLHAAGLFSPDGELQVLREDVGRHNAVDKVVGHALREGWLPLRESILVVSGRASFELVQKAVMAGIPMLAAVSAPSSLAVDLADEHGLTLVGFLRGASMNVYAGAHRVTVDQPHPSERRRPMSAKDKLENAAEEKVGKAKEGLGKASGDEDLEGEGKVDQTKSNLKQAGEKVKDAFR</sequence>
<dbReference type="PANTHER" id="PTHR30592:SF1">
    <property type="entry name" value="SULFUR CARRIER PROTEIN FDHD"/>
    <property type="match status" value="1"/>
</dbReference>
<keyword evidence="7" id="KW-0808">Transferase</keyword>
<dbReference type="GO" id="GO:0097163">
    <property type="term" value="F:sulfur carrier activity"/>
    <property type="evidence" value="ECO:0007669"/>
    <property type="project" value="UniProtKB-UniRule"/>
</dbReference>
<dbReference type="Pfam" id="PF02634">
    <property type="entry name" value="FdhD-NarQ"/>
    <property type="match status" value="1"/>
</dbReference>
<accession>A0A316TEE6</accession>
<dbReference type="NCBIfam" id="NF001943">
    <property type="entry name" value="PRK00724.1-2"/>
    <property type="match status" value="1"/>
</dbReference>
<dbReference type="Pfam" id="PF05532">
    <property type="entry name" value="CsbD"/>
    <property type="match status" value="1"/>
</dbReference>
<comment type="similarity">
    <text evidence="1">Belongs to the UPF0337 (CsbD) family.</text>
</comment>
<dbReference type="Proteomes" id="UP000245507">
    <property type="component" value="Unassembled WGS sequence"/>
</dbReference>
<proteinExistence type="inferred from homology"/>
<comment type="caution">
    <text evidence="4">Lacks conserved residue(s) required for the propagation of feature annotation.</text>
</comment>